<accession>A0A4Y2K7H4</accession>
<comment type="caution">
    <text evidence="1">The sequence shown here is derived from an EMBL/GenBank/DDBJ whole genome shotgun (WGS) entry which is preliminary data.</text>
</comment>
<sequence length="124" mass="14900">MRTSRIPLEQRILYVHVQEVLRRMRLEYGLDAPKPKITARLNKHFNVPYWICSVLVDMGRMQRFNRLNADDYDRRLQFVEEWPTKFNEDPQLEPSGVRSDEANFHLSDSDWRKTKANFAIECDE</sequence>
<proteinExistence type="predicted"/>
<protein>
    <submittedName>
        <fullName evidence="1">Uncharacterized protein</fullName>
    </submittedName>
</protein>
<gene>
    <name evidence="1" type="ORF">AVEN_223411_1</name>
</gene>
<evidence type="ECO:0000313" key="1">
    <source>
        <dbReference type="EMBL" id="GBM97828.1"/>
    </source>
</evidence>
<organism evidence="1 2">
    <name type="scientific">Araneus ventricosus</name>
    <name type="common">Orbweaver spider</name>
    <name type="synonym">Epeira ventricosa</name>
    <dbReference type="NCBI Taxonomy" id="182803"/>
    <lineage>
        <taxon>Eukaryota</taxon>
        <taxon>Metazoa</taxon>
        <taxon>Ecdysozoa</taxon>
        <taxon>Arthropoda</taxon>
        <taxon>Chelicerata</taxon>
        <taxon>Arachnida</taxon>
        <taxon>Araneae</taxon>
        <taxon>Araneomorphae</taxon>
        <taxon>Entelegynae</taxon>
        <taxon>Araneoidea</taxon>
        <taxon>Araneidae</taxon>
        <taxon>Araneus</taxon>
    </lineage>
</organism>
<name>A0A4Y2K7H4_ARAVE</name>
<dbReference type="Proteomes" id="UP000499080">
    <property type="component" value="Unassembled WGS sequence"/>
</dbReference>
<dbReference type="AlphaFoldDB" id="A0A4Y2K7H4"/>
<evidence type="ECO:0000313" key="2">
    <source>
        <dbReference type="Proteomes" id="UP000499080"/>
    </source>
</evidence>
<keyword evidence="2" id="KW-1185">Reference proteome</keyword>
<dbReference type="EMBL" id="BGPR01004272">
    <property type="protein sequence ID" value="GBM97828.1"/>
    <property type="molecule type" value="Genomic_DNA"/>
</dbReference>
<reference evidence="1 2" key="1">
    <citation type="journal article" date="2019" name="Sci. Rep.">
        <title>Orb-weaving spider Araneus ventricosus genome elucidates the spidroin gene catalogue.</title>
        <authorList>
            <person name="Kono N."/>
            <person name="Nakamura H."/>
            <person name="Ohtoshi R."/>
            <person name="Moran D.A.P."/>
            <person name="Shinohara A."/>
            <person name="Yoshida Y."/>
            <person name="Fujiwara M."/>
            <person name="Mori M."/>
            <person name="Tomita M."/>
            <person name="Arakawa K."/>
        </authorList>
    </citation>
    <scope>NUCLEOTIDE SEQUENCE [LARGE SCALE GENOMIC DNA]</scope>
</reference>